<dbReference type="Gene3D" id="1.20.58.220">
    <property type="entry name" value="Phosphate transport system protein phou homolog 2, domain 2"/>
    <property type="match status" value="1"/>
</dbReference>
<dbReference type="InterPro" id="IPR052912">
    <property type="entry name" value="UPF0111_domain"/>
</dbReference>
<keyword evidence="4" id="KW-1185">Reference proteome</keyword>
<dbReference type="Proteomes" id="UP000251213">
    <property type="component" value="Unassembled WGS sequence"/>
</dbReference>
<dbReference type="InterPro" id="IPR018445">
    <property type="entry name" value="Put_Phosphate_transp_reg"/>
</dbReference>
<evidence type="ECO:0000313" key="4">
    <source>
        <dbReference type="Proteomes" id="UP000251213"/>
    </source>
</evidence>
<dbReference type="Pfam" id="PF01865">
    <property type="entry name" value="PhoU_div"/>
    <property type="match status" value="1"/>
</dbReference>
<sequence length="231" mass="26785">MFNVIIQQYYNLVKENCLCQEEFPLFFNRSKDRIFYQTLVDATSNILEAVLLFRENVETLEEKESYAEKIKELENKGDEYTHLIIRELNQTFVTPLDREDILALAVQVDDVLDGIEACAARFVYLHVDHSTPHLIKFAGVLESCARHLHEAFIALEKRDYAKIRKASIEINVLENEGDKLMRDGIAEMLASPDIQVLDLIKMKEIYEKLEDVTDTFEDLINVMEGVVMKYA</sequence>
<keyword evidence="2" id="KW-0175">Coiled coil</keyword>
<comment type="similarity">
    <text evidence="1">Belongs to the UPF0111 family.</text>
</comment>
<protein>
    <submittedName>
        <fullName evidence="3">DUF47 domain-containing protein</fullName>
    </submittedName>
</protein>
<feature type="coiled-coil region" evidence="2">
    <location>
        <begin position="56"/>
        <end position="83"/>
    </location>
</feature>
<dbReference type="InterPro" id="IPR038078">
    <property type="entry name" value="PhoU-like_sf"/>
</dbReference>
<reference evidence="3 4" key="2">
    <citation type="submission" date="2018-06" db="EMBL/GenBank/DDBJ databases">
        <authorList>
            <person name="Zhirakovskaya E."/>
        </authorList>
    </citation>
    <scope>NUCLEOTIDE SEQUENCE [LARGE SCALE GENOMIC DNA]</scope>
    <source>
        <strain evidence="3 4">FBKL4.011</strain>
    </source>
</reference>
<proteinExistence type="inferred from homology"/>
<dbReference type="PANTHER" id="PTHR37298">
    <property type="entry name" value="UPF0111 PROTEIN YKAA"/>
    <property type="match status" value="1"/>
</dbReference>
<gene>
    <name evidence="3" type="ORF">DL897_05710</name>
</gene>
<dbReference type="AlphaFoldDB" id="A0A364K5K2"/>
<dbReference type="EMBL" id="QJKK01000003">
    <property type="protein sequence ID" value="RAL25576.1"/>
    <property type="molecule type" value="Genomic_DNA"/>
</dbReference>
<reference evidence="3 4" key="1">
    <citation type="submission" date="2018-06" db="EMBL/GenBank/DDBJ databases">
        <title>Thermoflavimicrobium daqus sp. nov., a thermophilic microbe isolated from Moutai-flavour Daqu.</title>
        <authorList>
            <person name="Wang X."/>
            <person name="Zhou H."/>
        </authorList>
    </citation>
    <scope>NUCLEOTIDE SEQUENCE [LARGE SCALE GENOMIC DNA]</scope>
    <source>
        <strain evidence="3 4">FBKL4.011</strain>
    </source>
</reference>
<evidence type="ECO:0000256" key="2">
    <source>
        <dbReference type="SAM" id="Coils"/>
    </source>
</evidence>
<evidence type="ECO:0000256" key="1">
    <source>
        <dbReference type="ARBA" id="ARBA00008591"/>
    </source>
</evidence>
<name>A0A364K5K2_9BACL</name>
<evidence type="ECO:0000313" key="3">
    <source>
        <dbReference type="EMBL" id="RAL25576.1"/>
    </source>
</evidence>
<dbReference type="PANTHER" id="PTHR37298:SF1">
    <property type="entry name" value="UPF0111 PROTEIN YKAA"/>
    <property type="match status" value="1"/>
</dbReference>
<organism evidence="3 4">
    <name type="scientific">Thermoflavimicrobium daqui</name>
    <dbReference type="NCBI Taxonomy" id="2137476"/>
    <lineage>
        <taxon>Bacteria</taxon>
        <taxon>Bacillati</taxon>
        <taxon>Bacillota</taxon>
        <taxon>Bacilli</taxon>
        <taxon>Bacillales</taxon>
        <taxon>Thermoactinomycetaceae</taxon>
        <taxon>Thermoflavimicrobium</taxon>
    </lineage>
</organism>
<comment type="caution">
    <text evidence="3">The sequence shown here is derived from an EMBL/GenBank/DDBJ whole genome shotgun (WGS) entry which is preliminary data.</text>
</comment>
<dbReference type="OrthoDB" id="9797568at2"/>
<accession>A0A364K5K2</accession>